<keyword evidence="1" id="KW-1133">Transmembrane helix</keyword>
<keyword evidence="1" id="KW-0812">Transmembrane</keyword>
<evidence type="ECO:0000313" key="3">
    <source>
        <dbReference type="Proteomes" id="UP000501060"/>
    </source>
</evidence>
<keyword evidence="1" id="KW-0472">Membrane</keyword>
<dbReference type="KEGG" id="mphe:HGG69_02775"/>
<evidence type="ECO:0000313" key="2">
    <source>
        <dbReference type="EMBL" id="QJG67213.1"/>
    </source>
</evidence>
<reference evidence="2 3" key="1">
    <citation type="submission" date="2020-04" db="EMBL/GenBank/DDBJ databases">
        <title>Novel Mycoplasma species detected in Phocoena phocoena (harbor porpoise) from the USA.</title>
        <authorList>
            <person name="Volokhov D.V."/>
        </authorList>
    </citation>
    <scope>NUCLEOTIDE SEQUENCE [LARGE SCALE GENOMIC DNA]</scope>
    <source>
        <strain evidence="2 3">Phocoena C-264-GEN</strain>
    </source>
</reference>
<keyword evidence="3" id="KW-1185">Reference proteome</keyword>
<proteinExistence type="predicted"/>
<feature type="transmembrane region" description="Helical" evidence="1">
    <location>
        <begin position="81"/>
        <end position="102"/>
    </location>
</feature>
<sequence length="626" mass="74854">MIKENNITQNWDNVYIDPVNNFYQKTVPKIDEKIIEFIKERIQQINPEAETQVEISLRKMLAIKDEVVKRKKMLNINLRKFFNGIIKILFFFIIGLLFLGIYKKNNKVINEYKNFCNEKEQEYQKLFNKKKNILHSIYSCFTMNDIKNEVLKKMGLNNVEVNNFNDVLVNINSDEKSTIFFTNIEKYDVRNSYFYDIAYLKMFYAPITYYGSKTFSYRGNDDKWHTKVVHANYDHMTPFLKEYQKYLYPTNYLPRLVFRSIAPVSEKELKEQIKHNTLPLENKEFFEKYNFMYNDNVSFVNFFQLITQEKFIDWHKFSSSINKFNGTFEKLPYGFIVHKNKKDSSIDNPMIDWILLDYINKNELINFKDVNKKIKESINDHMEHLLGALTLTFCNKYLASEVYSELGSQFKFEYKDDQIYQNIPADTEHGLFILTKLYKYNYLNLYKNRASKKTVFSIENSIKIANKKTKVFNVKATSFYTVKKIKYISVYDFNVGRVSVPVEYDDYIPFTETKQVIFSPTFKLQNGQLLNSNVKKQDSEFSKPVNEDDNLQMLINANRIFFNYLIKDKNQNLDSTVDYVKDFNDRFKKYKNYYSVEIDKYGTYVFIDHADKIPNEIKKQMAIYLK</sequence>
<dbReference type="Proteomes" id="UP000501060">
    <property type="component" value="Chromosome"/>
</dbReference>
<protein>
    <submittedName>
        <fullName evidence="2">Uncharacterized protein</fullName>
    </submittedName>
</protein>
<dbReference type="RefSeq" id="WP_169605262.1">
    <property type="nucleotide sequence ID" value="NZ_CP051481.1"/>
</dbReference>
<accession>A0A858U7L7</accession>
<evidence type="ECO:0000256" key="1">
    <source>
        <dbReference type="SAM" id="Phobius"/>
    </source>
</evidence>
<organism evidence="2 3">
    <name type="scientific">Mycoplasma phocoenae</name>
    <dbReference type="NCBI Taxonomy" id="754517"/>
    <lineage>
        <taxon>Bacteria</taxon>
        <taxon>Bacillati</taxon>
        <taxon>Mycoplasmatota</taxon>
        <taxon>Mollicutes</taxon>
        <taxon>Mycoplasmataceae</taxon>
        <taxon>Mycoplasma</taxon>
    </lineage>
</organism>
<name>A0A858U7L7_9MOLU</name>
<dbReference type="AlphaFoldDB" id="A0A858U7L7"/>
<gene>
    <name evidence="2" type="ORF">HGG69_02775</name>
</gene>
<dbReference type="EMBL" id="CP051481">
    <property type="protein sequence ID" value="QJG67213.1"/>
    <property type="molecule type" value="Genomic_DNA"/>
</dbReference>